<evidence type="ECO:0000313" key="2">
    <source>
        <dbReference type="Proteomes" id="UP000735302"/>
    </source>
</evidence>
<protein>
    <recommendedName>
        <fullName evidence="3">OsmC family peroxiredoxin</fullName>
    </recommendedName>
</protein>
<keyword evidence="2" id="KW-1185">Reference proteome</keyword>
<name>A0AAV3YWI9_9GAST</name>
<gene>
    <name evidence="1" type="ORF">PoB_001385200</name>
</gene>
<dbReference type="Proteomes" id="UP000735302">
    <property type="component" value="Unassembled WGS sequence"/>
</dbReference>
<dbReference type="Gene3D" id="6.10.20.180">
    <property type="match status" value="1"/>
</dbReference>
<organism evidence="1 2">
    <name type="scientific">Plakobranchus ocellatus</name>
    <dbReference type="NCBI Taxonomy" id="259542"/>
    <lineage>
        <taxon>Eukaryota</taxon>
        <taxon>Metazoa</taxon>
        <taxon>Spiralia</taxon>
        <taxon>Lophotrochozoa</taxon>
        <taxon>Mollusca</taxon>
        <taxon>Gastropoda</taxon>
        <taxon>Heterobranchia</taxon>
        <taxon>Euthyneura</taxon>
        <taxon>Panpulmonata</taxon>
        <taxon>Sacoglossa</taxon>
        <taxon>Placobranchoidea</taxon>
        <taxon>Plakobranchidae</taxon>
        <taxon>Plakobranchus</taxon>
    </lineage>
</organism>
<reference evidence="1 2" key="1">
    <citation type="journal article" date="2021" name="Elife">
        <title>Chloroplast acquisition without the gene transfer in kleptoplastic sea slugs, Plakobranchus ocellatus.</title>
        <authorList>
            <person name="Maeda T."/>
            <person name="Takahashi S."/>
            <person name="Yoshida T."/>
            <person name="Shimamura S."/>
            <person name="Takaki Y."/>
            <person name="Nagai Y."/>
            <person name="Toyoda A."/>
            <person name="Suzuki Y."/>
            <person name="Arimoto A."/>
            <person name="Ishii H."/>
            <person name="Satoh N."/>
            <person name="Nishiyama T."/>
            <person name="Hasebe M."/>
            <person name="Maruyama T."/>
            <person name="Minagawa J."/>
            <person name="Obokata J."/>
            <person name="Shigenobu S."/>
        </authorList>
    </citation>
    <scope>NUCLEOTIDE SEQUENCE [LARGE SCALE GENOMIC DNA]</scope>
</reference>
<dbReference type="EMBL" id="BLXT01001713">
    <property type="protein sequence ID" value="GFN87346.1"/>
    <property type="molecule type" value="Genomic_DNA"/>
</dbReference>
<evidence type="ECO:0000313" key="1">
    <source>
        <dbReference type="EMBL" id="GFN87346.1"/>
    </source>
</evidence>
<dbReference type="AlphaFoldDB" id="A0AAV3YWI9"/>
<proteinExistence type="predicted"/>
<comment type="caution">
    <text evidence="1">The sequence shown here is derived from an EMBL/GenBank/DDBJ whole genome shotgun (WGS) entry which is preliminary data.</text>
</comment>
<accession>A0AAV3YWI9</accession>
<sequence>MGQLSEATERFGRELQCSRFGLPAPEEIPDRQSTEYLGPPEAADLILGISNCFLRAVSVEITGSQEYQYELRVSTMSFRRENQEAFSGPIGKDIETYLNMSGMGIRMER</sequence>
<evidence type="ECO:0008006" key="3">
    <source>
        <dbReference type="Google" id="ProtNLM"/>
    </source>
</evidence>